<dbReference type="EMBL" id="FMZB01000006">
    <property type="protein sequence ID" value="SDD03534.1"/>
    <property type="molecule type" value="Genomic_DNA"/>
</dbReference>
<keyword evidence="1" id="KW-1133">Transmembrane helix</keyword>
<evidence type="ECO:0000313" key="2">
    <source>
        <dbReference type="EMBL" id="SDD03534.1"/>
    </source>
</evidence>
<gene>
    <name evidence="2" type="ORF">SAMN05421663_10655</name>
</gene>
<dbReference type="RefSeq" id="WP_093727438.1">
    <property type="nucleotide sequence ID" value="NZ_FMZB01000006.1"/>
</dbReference>
<proteinExistence type="predicted"/>
<feature type="transmembrane region" description="Helical" evidence="1">
    <location>
        <begin position="177"/>
        <end position="202"/>
    </location>
</feature>
<feature type="transmembrane region" description="Helical" evidence="1">
    <location>
        <begin position="300"/>
        <end position="322"/>
    </location>
</feature>
<dbReference type="STRING" id="361279.SAMN05421663_10655"/>
<keyword evidence="3" id="KW-1185">Reference proteome</keyword>
<dbReference type="AlphaFoldDB" id="A0A1G6RGP8"/>
<feature type="transmembrane region" description="Helical" evidence="1">
    <location>
        <begin position="64"/>
        <end position="84"/>
    </location>
</feature>
<feature type="transmembrane region" description="Helical" evidence="1">
    <location>
        <begin position="334"/>
        <end position="352"/>
    </location>
</feature>
<evidence type="ECO:0000313" key="3">
    <source>
        <dbReference type="Proteomes" id="UP000198666"/>
    </source>
</evidence>
<feature type="transmembrane region" description="Helical" evidence="1">
    <location>
        <begin position="104"/>
        <end position="132"/>
    </location>
</feature>
<dbReference type="OrthoDB" id="1706490at2"/>
<feature type="transmembrane region" description="Helical" evidence="1">
    <location>
        <begin position="276"/>
        <end position="294"/>
    </location>
</feature>
<organism evidence="2 3">
    <name type="scientific">Terribacillus halophilus</name>
    <dbReference type="NCBI Taxonomy" id="361279"/>
    <lineage>
        <taxon>Bacteria</taxon>
        <taxon>Bacillati</taxon>
        <taxon>Bacillota</taxon>
        <taxon>Bacilli</taxon>
        <taxon>Bacillales</taxon>
        <taxon>Bacillaceae</taxon>
        <taxon>Terribacillus</taxon>
    </lineage>
</organism>
<accession>A0A1G6RGP8</accession>
<feature type="transmembrane region" description="Helical" evidence="1">
    <location>
        <begin position="144"/>
        <end position="165"/>
    </location>
</feature>
<evidence type="ECO:0000256" key="1">
    <source>
        <dbReference type="SAM" id="Phobius"/>
    </source>
</evidence>
<feature type="transmembrane region" description="Helical" evidence="1">
    <location>
        <begin position="233"/>
        <end position="256"/>
    </location>
</feature>
<dbReference type="Proteomes" id="UP000198666">
    <property type="component" value="Unassembled WGS sequence"/>
</dbReference>
<keyword evidence="1" id="KW-0812">Transmembrane</keyword>
<reference evidence="3" key="1">
    <citation type="submission" date="2016-10" db="EMBL/GenBank/DDBJ databases">
        <authorList>
            <person name="Varghese N."/>
            <person name="Submissions S."/>
        </authorList>
    </citation>
    <scope>NUCLEOTIDE SEQUENCE [LARGE SCALE GENOMIC DNA]</scope>
    <source>
        <strain evidence="3">DSM 21620</strain>
    </source>
</reference>
<keyword evidence="1" id="KW-0472">Membrane</keyword>
<feature type="transmembrane region" description="Helical" evidence="1">
    <location>
        <begin position="21"/>
        <end position="44"/>
    </location>
</feature>
<sequence length="643" mass="74218">MPSKTSSIKKQIILHDIRQGGWLSVLYFLALLLILPLQIIIQYSDPQTRKYMEKGNLFLYSPDLQWLLSITVPVLLGILLLRYLHKKQVSDFVHSMPIKRVSLFHHHLIVGMVLLIIPILLNGLILFGLRAFGSIGDYFTALHVFAWLGMLLFLNILMLLATVFTGMITGMFSMHFILTYIFILLPAGLVLLVLANMGVLFVGFPVDYYFELAIHKFSPISYFFVNFTATLNLSWVIMSAYAVAGILLYLAALWLYIHRRMEATSQAIVYPFMRPVFRYGVTFCFMMAGGFYFHVMSSSFAWVIFGYAGGSLIGFIIAEAILQKTWRIYSSYKSYLVFVIFLAVVMVATNLVKGNYDNKIPSADAVKQVYFGEFYNYTGDVEDQSIKPLYFTDKREIELVQKLHERAIETPEINGWYEGDQRTTFIVYEMKNGSKVSRSYTYALDDDPELKKLQYEIEGLNAYKHANNPVFNIASSEVYGVDVQPNNIKQSSTTISDRELIDRLIEAVRKDIELADPQTDLEEVRTYSMDLLTNKEQGYYYVEFDDSYKNTISVLKDAGLYDDLHVYPEDISSIKLENFERNNTMMVEDQEDIKHILDHAIYYSEEEDSYYVTFNLDRGRSLQDELSIEYEDLPESIKKQLEE</sequence>
<protein>
    <submittedName>
        <fullName evidence="2">ABC-2 type transport system permease protein</fullName>
    </submittedName>
</protein>
<name>A0A1G6RGP8_9BACI</name>